<dbReference type="Pfam" id="PF00989">
    <property type="entry name" value="PAS"/>
    <property type="match status" value="1"/>
</dbReference>
<feature type="domain" description="PAC" evidence="3">
    <location>
        <begin position="221"/>
        <end position="274"/>
    </location>
</feature>
<keyword evidence="1" id="KW-0812">Transmembrane</keyword>
<organism evidence="5 6">
    <name type="scientific">Marinobacterium zhoushanense</name>
    <dbReference type="NCBI Taxonomy" id="1679163"/>
    <lineage>
        <taxon>Bacteria</taxon>
        <taxon>Pseudomonadati</taxon>
        <taxon>Pseudomonadota</taxon>
        <taxon>Gammaproteobacteria</taxon>
        <taxon>Oceanospirillales</taxon>
        <taxon>Oceanospirillaceae</taxon>
        <taxon>Marinobacterium</taxon>
    </lineage>
</organism>
<dbReference type="Pfam" id="PF13426">
    <property type="entry name" value="PAS_9"/>
    <property type="match status" value="1"/>
</dbReference>
<dbReference type="InterPro" id="IPR000700">
    <property type="entry name" value="PAS-assoc_C"/>
</dbReference>
<reference evidence="6" key="1">
    <citation type="journal article" date="2019" name="Int. J. Syst. Evol. Microbiol.">
        <title>The Global Catalogue of Microorganisms (GCM) 10K type strain sequencing project: providing services to taxonomists for standard genome sequencing and annotation.</title>
        <authorList>
            <consortium name="The Broad Institute Genomics Platform"/>
            <consortium name="The Broad Institute Genome Sequencing Center for Infectious Disease"/>
            <person name="Wu L."/>
            <person name="Ma J."/>
        </authorList>
    </citation>
    <scope>NUCLEOTIDE SEQUENCE [LARGE SCALE GENOMIC DNA]</scope>
    <source>
        <strain evidence="6">CGMCC 1.15341</strain>
    </source>
</reference>
<dbReference type="Gene3D" id="3.30.70.270">
    <property type="match status" value="1"/>
</dbReference>
<feature type="transmembrane region" description="Helical" evidence="1">
    <location>
        <begin position="6"/>
        <end position="23"/>
    </location>
</feature>
<evidence type="ECO:0000259" key="3">
    <source>
        <dbReference type="PROSITE" id="PS50113"/>
    </source>
</evidence>
<feature type="domain" description="PAS" evidence="2">
    <location>
        <begin position="148"/>
        <end position="220"/>
    </location>
</feature>
<sequence length="561" mass="63325">MDFDWLALSALCVVAALQLWFWIRSKRSNAGAVALINRFPNAVMKVESDGTISYANAAASRLLGYDEQELIGLGVEMLVPEQQRHHHKHWREMFIQSANARAMGQLNALAARHKSGRSIPVRIELTTLFHENSSRRSVLAVLYPAIENEEMLAQVQRDAGVGTWEWDMEKDRLSWSNSVYEMFGLDPQRFSASYEAYLQVVHPDDRARVDHAISTSHASSSPYEIEYRIVRQGEIRHLLERNYLHLDQHGEIKYMWGSVIDITEKRLAEAQLQLADAVFKHCAEGILVFDHQQKLLRTNTALLEMAGYDSDAVTAMSAGELFLDPQDKSPLSLRDLMRSAPLSDDEWRGELTLQHHTGDTIPVLASVSTIGEPQGERCEYILVCTDIREIKRQQEQLRHMAMHDSLTGLPNRRLLAEHLNQAIAASKRTGNRLAVVYIDLDGFKQINDHFGHEAGDELLCLLASKLKNLVRECDVLARIGGDEFAFLLSNCGDDEMLSDILARITQEGATRYRDLSVTLSLGAACYPDHSENGSELLMLADQLMYRSKHNGKSQFMIAGQR</sequence>
<dbReference type="EMBL" id="BMIJ01000003">
    <property type="protein sequence ID" value="GGB91305.1"/>
    <property type="molecule type" value="Genomic_DNA"/>
</dbReference>
<dbReference type="InterPro" id="IPR001610">
    <property type="entry name" value="PAC"/>
</dbReference>
<feature type="domain" description="PAC" evidence="3">
    <location>
        <begin position="347"/>
        <end position="399"/>
    </location>
</feature>
<dbReference type="InterPro" id="IPR000160">
    <property type="entry name" value="GGDEF_dom"/>
</dbReference>
<feature type="domain" description="GGDEF" evidence="4">
    <location>
        <begin position="431"/>
        <end position="560"/>
    </location>
</feature>
<dbReference type="InterPro" id="IPR013655">
    <property type="entry name" value="PAS_fold_3"/>
</dbReference>
<dbReference type="InterPro" id="IPR052163">
    <property type="entry name" value="DGC-Regulatory_Protein"/>
</dbReference>
<dbReference type="SMART" id="SM00086">
    <property type="entry name" value="PAC"/>
    <property type="match status" value="2"/>
</dbReference>
<keyword evidence="1" id="KW-1133">Transmembrane helix</keyword>
<dbReference type="PANTHER" id="PTHR46663">
    <property type="entry name" value="DIGUANYLATE CYCLASE DGCT-RELATED"/>
    <property type="match status" value="1"/>
</dbReference>
<dbReference type="Pfam" id="PF08447">
    <property type="entry name" value="PAS_3"/>
    <property type="match status" value="1"/>
</dbReference>
<feature type="domain" description="PAS" evidence="2">
    <location>
        <begin position="28"/>
        <end position="81"/>
    </location>
</feature>
<dbReference type="SUPFAM" id="SSF55785">
    <property type="entry name" value="PYP-like sensor domain (PAS domain)"/>
    <property type="match status" value="3"/>
</dbReference>
<dbReference type="SMART" id="SM00267">
    <property type="entry name" value="GGDEF"/>
    <property type="match status" value="1"/>
</dbReference>
<dbReference type="Proteomes" id="UP000629025">
    <property type="component" value="Unassembled WGS sequence"/>
</dbReference>
<dbReference type="NCBIfam" id="TIGR00229">
    <property type="entry name" value="sensory_box"/>
    <property type="match status" value="3"/>
</dbReference>
<dbReference type="Pfam" id="PF00990">
    <property type="entry name" value="GGDEF"/>
    <property type="match status" value="1"/>
</dbReference>
<dbReference type="NCBIfam" id="TIGR00254">
    <property type="entry name" value="GGDEF"/>
    <property type="match status" value="1"/>
</dbReference>
<dbReference type="PROSITE" id="PS50113">
    <property type="entry name" value="PAC"/>
    <property type="match status" value="2"/>
</dbReference>
<proteinExistence type="predicted"/>
<dbReference type="RefSeq" id="WP_268235769.1">
    <property type="nucleotide sequence ID" value="NZ_BMIJ01000003.1"/>
</dbReference>
<evidence type="ECO:0000313" key="6">
    <source>
        <dbReference type="Proteomes" id="UP000629025"/>
    </source>
</evidence>
<keyword evidence="1" id="KW-0472">Membrane</keyword>
<dbReference type="PANTHER" id="PTHR46663:SF3">
    <property type="entry name" value="SLL0267 PROTEIN"/>
    <property type="match status" value="1"/>
</dbReference>
<dbReference type="SUPFAM" id="SSF55073">
    <property type="entry name" value="Nucleotide cyclase"/>
    <property type="match status" value="1"/>
</dbReference>
<dbReference type="Gene3D" id="3.30.450.20">
    <property type="entry name" value="PAS domain"/>
    <property type="match status" value="3"/>
</dbReference>
<dbReference type="CDD" id="cd01949">
    <property type="entry name" value="GGDEF"/>
    <property type="match status" value="1"/>
</dbReference>
<evidence type="ECO:0000313" key="5">
    <source>
        <dbReference type="EMBL" id="GGB91305.1"/>
    </source>
</evidence>
<gene>
    <name evidence="5" type="ORF">GCM10011352_16690</name>
</gene>
<dbReference type="InterPro" id="IPR043128">
    <property type="entry name" value="Rev_trsase/Diguanyl_cyclase"/>
</dbReference>
<dbReference type="InterPro" id="IPR000014">
    <property type="entry name" value="PAS"/>
</dbReference>
<evidence type="ECO:0000259" key="2">
    <source>
        <dbReference type="PROSITE" id="PS50112"/>
    </source>
</evidence>
<dbReference type="PROSITE" id="PS50887">
    <property type="entry name" value="GGDEF"/>
    <property type="match status" value="1"/>
</dbReference>
<name>A0ABQ1K8W4_9GAMM</name>
<comment type="caution">
    <text evidence="5">The sequence shown here is derived from an EMBL/GenBank/DDBJ whole genome shotgun (WGS) entry which is preliminary data.</text>
</comment>
<dbReference type="InterPro" id="IPR029787">
    <property type="entry name" value="Nucleotide_cyclase"/>
</dbReference>
<dbReference type="SMART" id="SM00091">
    <property type="entry name" value="PAS"/>
    <property type="match status" value="3"/>
</dbReference>
<protein>
    <recommendedName>
        <fullName evidence="7">PAS domain S-box-containing protein/diguanylate cyclase (GGDEF)-like protein</fullName>
    </recommendedName>
</protein>
<dbReference type="PROSITE" id="PS50112">
    <property type="entry name" value="PAS"/>
    <property type="match status" value="2"/>
</dbReference>
<dbReference type="InterPro" id="IPR013767">
    <property type="entry name" value="PAS_fold"/>
</dbReference>
<dbReference type="CDD" id="cd00130">
    <property type="entry name" value="PAS"/>
    <property type="match status" value="3"/>
</dbReference>
<evidence type="ECO:0008006" key="7">
    <source>
        <dbReference type="Google" id="ProtNLM"/>
    </source>
</evidence>
<evidence type="ECO:0000259" key="4">
    <source>
        <dbReference type="PROSITE" id="PS50887"/>
    </source>
</evidence>
<accession>A0ABQ1K8W4</accession>
<evidence type="ECO:0000256" key="1">
    <source>
        <dbReference type="SAM" id="Phobius"/>
    </source>
</evidence>
<dbReference type="Gene3D" id="2.10.70.100">
    <property type="match status" value="1"/>
</dbReference>
<keyword evidence="6" id="KW-1185">Reference proteome</keyword>
<dbReference type="InterPro" id="IPR035965">
    <property type="entry name" value="PAS-like_dom_sf"/>
</dbReference>